<evidence type="ECO:0000256" key="1">
    <source>
        <dbReference type="ARBA" id="ARBA00008069"/>
    </source>
</evidence>
<dbReference type="GO" id="GO:0030956">
    <property type="term" value="C:glutamyl-tRNA(Gln) amidotransferase complex"/>
    <property type="evidence" value="ECO:0007669"/>
    <property type="project" value="InterPro"/>
</dbReference>
<dbReference type="PANTHER" id="PTHR11895:SF151">
    <property type="entry name" value="GLUTAMYL-TRNA(GLN) AMIDOTRANSFERASE SUBUNIT A"/>
    <property type="match status" value="1"/>
</dbReference>
<evidence type="ECO:0000259" key="11">
    <source>
        <dbReference type="Pfam" id="PF01425"/>
    </source>
</evidence>
<keyword evidence="6 10" id="KW-0547">Nucleotide-binding</keyword>
<dbReference type="GO" id="GO:0005524">
    <property type="term" value="F:ATP binding"/>
    <property type="evidence" value="ECO:0007669"/>
    <property type="project" value="UniProtKB-KW"/>
</dbReference>
<dbReference type="NCBIfam" id="TIGR00132">
    <property type="entry name" value="gatA"/>
    <property type="match status" value="1"/>
</dbReference>
<dbReference type="OrthoDB" id="9811471at2"/>
<dbReference type="EC" id="6.3.5.7" evidence="3 10"/>
<protein>
    <recommendedName>
        <fullName evidence="4 10">Glutamyl-tRNA(Gln) amidotransferase subunit A</fullName>
        <shortName evidence="10">Glu-ADT subunit A</shortName>
        <ecNumber evidence="3 10">6.3.5.7</ecNumber>
    </recommendedName>
</protein>
<evidence type="ECO:0000256" key="2">
    <source>
        <dbReference type="ARBA" id="ARBA00011123"/>
    </source>
</evidence>
<evidence type="ECO:0000256" key="5">
    <source>
        <dbReference type="ARBA" id="ARBA00022598"/>
    </source>
</evidence>
<dbReference type="Pfam" id="PF01425">
    <property type="entry name" value="Amidase"/>
    <property type="match status" value="1"/>
</dbReference>
<comment type="similarity">
    <text evidence="1 10">Belongs to the amidase family. GatA subfamily.</text>
</comment>
<evidence type="ECO:0000256" key="4">
    <source>
        <dbReference type="ARBA" id="ARBA00014428"/>
    </source>
</evidence>
<dbReference type="SUPFAM" id="SSF75304">
    <property type="entry name" value="Amidase signature (AS) enzymes"/>
    <property type="match status" value="1"/>
</dbReference>
<dbReference type="InterPro" id="IPR020556">
    <property type="entry name" value="Amidase_CS"/>
</dbReference>
<comment type="subunit">
    <text evidence="2 10">Heterotrimer of A, B and C subunits.</text>
</comment>
<dbReference type="PANTHER" id="PTHR11895">
    <property type="entry name" value="TRANSAMIDASE"/>
    <property type="match status" value="1"/>
</dbReference>
<evidence type="ECO:0000313" key="13">
    <source>
        <dbReference type="Proteomes" id="UP000297693"/>
    </source>
</evidence>
<dbReference type="InterPro" id="IPR023631">
    <property type="entry name" value="Amidase_dom"/>
</dbReference>
<proteinExistence type="inferred from homology"/>
<feature type="domain" description="Amidase" evidence="11">
    <location>
        <begin position="25"/>
        <end position="467"/>
    </location>
</feature>
<name>A0A4R9JZ10_9LEPT</name>
<evidence type="ECO:0000256" key="8">
    <source>
        <dbReference type="ARBA" id="ARBA00022917"/>
    </source>
</evidence>
<dbReference type="Proteomes" id="UP000297693">
    <property type="component" value="Unassembled WGS sequence"/>
</dbReference>
<accession>A0A4R9JZ10</accession>
<dbReference type="InterPro" id="IPR036928">
    <property type="entry name" value="AS_sf"/>
</dbReference>
<dbReference type="GO" id="GO:0050567">
    <property type="term" value="F:glutaminyl-tRNA synthase (glutamine-hydrolyzing) activity"/>
    <property type="evidence" value="ECO:0007669"/>
    <property type="project" value="UniProtKB-UniRule"/>
</dbReference>
<keyword evidence="12" id="KW-0808">Transferase</keyword>
<organism evidence="12 13">
    <name type="scientific">Leptospira ognonensis</name>
    <dbReference type="NCBI Taxonomy" id="2484945"/>
    <lineage>
        <taxon>Bacteria</taxon>
        <taxon>Pseudomonadati</taxon>
        <taxon>Spirochaetota</taxon>
        <taxon>Spirochaetia</taxon>
        <taxon>Leptospirales</taxon>
        <taxon>Leptospiraceae</taxon>
        <taxon>Leptospira</taxon>
    </lineage>
</organism>
<dbReference type="HAMAP" id="MF_00120">
    <property type="entry name" value="GatA"/>
    <property type="match status" value="1"/>
</dbReference>
<keyword evidence="7 10" id="KW-0067">ATP-binding</keyword>
<dbReference type="PROSITE" id="PS00571">
    <property type="entry name" value="AMIDASES"/>
    <property type="match status" value="1"/>
</dbReference>
<feature type="active site" description="Charge relay system" evidence="10">
    <location>
        <position position="155"/>
    </location>
</feature>
<feature type="active site" description="Charge relay system" evidence="10">
    <location>
        <position position="80"/>
    </location>
</feature>
<evidence type="ECO:0000313" key="12">
    <source>
        <dbReference type="EMBL" id="TGL57461.1"/>
    </source>
</evidence>
<evidence type="ECO:0000256" key="7">
    <source>
        <dbReference type="ARBA" id="ARBA00022840"/>
    </source>
</evidence>
<dbReference type="RefSeq" id="WP_135624582.1">
    <property type="nucleotide sequence ID" value="NZ_RQGD01000035.1"/>
</dbReference>
<keyword evidence="8 10" id="KW-0648">Protein biosynthesis</keyword>
<dbReference type="InterPro" id="IPR000120">
    <property type="entry name" value="Amidase"/>
</dbReference>
<reference evidence="12" key="1">
    <citation type="journal article" date="2019" name="PLoS Negl. Trop. Dis.">
        <title>Revisiting the worldwide diversity of Leptospira species in the environment.</title>
        <authorList>
            <person name="Vincent A.T."/>
            <person name="Schiettekatte O."/>
            <person name="Bourhy P."/>
            <person name="Veyrier F.J."/>
            <person name="Picardeau M."/>
        </authorList>
    </citation>
    <scope>NUCLEOTIDE SEQUENCE [LARGE SCALE GENOMIC DNA]</scope>
    <source>
        <strain evidence="12">201702476</strain>
    </source>
</reference>
<dbReference type="AlphaFoldDB" id="A0A4R9JZ10"/>
<dbReference type="Gene3D" id="3.90.1300.10">
    <property type="entry name" value="Amidase signature (AS) domain"/>
    <property type="match status" value="1"/>
</dbReference>
<evidence type="ECO:0000256" key="6">
    <source>
        <dbReference type="ARBA" id="ARBA00022741"/>
    </source>
</evidence>
<comment type="caution">
    <text evidence="12">The sequence shown here is derived from an EMBL/GenBank/DDBJ whole genome shotgun (WGS) entry which is preliminary data.</text>
</comment>
<comment type="catalytic activity">
    <reaction evidence="9 10">
        <text>L-glutamyl-tRNA(Gln) + L-glutamine + ATP + H2O = L-glutaminyl-tRNA(Gln) + L-glutamate + ADP + phosphate + H(+)</text>
        <dbReference type="Rhea" id="RHEA:17521"/>
        <dbReference type="Rhea" id="RHEA-COMP:9681"/>
        <dbReference type="Rhea" id="RHEA-COMP:9684"/>
        <dbReference type="ChEBI" id="CHEBI:15377"/>
        <dbReference type="ChEBI" id="CHEBI:15378"/>
        <dbReference type="ChEBI" id="CHEBI:29985"/>
        <dbReference type="ChEBI" id="CHEBI:30616"/>
        <dbReference type="ChEBI" id="CHEBI:43474"/>
        <dbReference type="ChEBI" id="CHEBI:58359"/>
        <dbReference type="ChEBI" id="CHEBI:78520"/>
        <dbReference type="ChEBI" id="CHEBI:78521"/>
        <dbReference type="ChEBI" id="CHEBI:456216"/>
        <dbReference type="EC" id="6.3.5.7"/>
    </reaction>
</comment>
<dbReference type="EMBL" id="RQGD01000035">
    <property type="protein sequence ID" value="TGL57461.1"/>
    <property type="molecule type" value="Genomic_DNA"/>
</dbReference>
<dbReference type="GO" id="GO:0006412">
    <property type="term" value="P:translation"/>
    <property type="evidence" value="ECO:0007669"/>
    <property type="project" value="UniProtKB-UniRule"/>
</dbReference>
<evidence type="ECO:0000256" key="10">
    <source>
        <dbReference type="HAMAP-Rule" id="MF_00120"/>
    </source>
</evidence>
<comment type="function">
    <text evidence="10">Allows the formation of correctly charged Gln-tRNA(Gln) through the transamidation of misacylated Glu-tRNA(Gln) in organisms which lack glutaminyl-tRNA synthetase. The reaction takes place in the presence of glutamine and ATP through an activated gamma-phospho-Glu-tRNA(Gln).</text>
</comment>
<gene>
    <name evidence="10 12" type="primary">gatA</name>
    <name evidence="12" type="ORF">EHQ58_14360</name>
</gene>
<keyword evidence="13" id="KW-1185">Reference proteome</keyword>
<dbReference type="GO" id="GO:0016740">
    <property type="term" value="F:transferase activity"/>
    <property type="evidence" value="ECO:0007669"/>
    <property type="project" value="UniProtKB-KW"/>
</dbReference>
<keyword evidence="5 10" id="KW-0436">Ligase</keyword>
<dbReference type="InterPro" id="IPR004412">
    <property type="entry name" value="GatA"/>
</dbReference>
<evidence type="ECO:0000256" key="9">
    <source>
        <dbReference type="ARBA" id="ARBA00047407"/>
    </source>
</evidence>
<feature type="active site" description="Acyl-ester intermediate" evidence="10">
    <location>
        <position position="179"/>
    </location>
</feature>
<evidence type="ECO:0000256" key="3">
    <source>
        <dbReference type="ARBA" id="ARBA00012739"/>
    </source>
</evidence>
<sequence length="488" mass="53400">MNDLSKLTYSKIKEGLGKGEFTSEEVTSSYIDRINAVDSKIGAFLEFNPEKILASAKESDARRKSKALKSEMDGIPIGIKDNICIEGEITSCASKILSNFRSPYDATVITKLKSKGFLFVPRTNMDEFAMGSSTENSAFQTTKNPFDVTRIPGGSSGGSAAAVASGMVSTSLGSDTGGSIRQPAALCGVWGLKPTYGRVSRYGLVAYASSLDQIGPFGNDIHSVIDVFDSIQGYDSHDQTSAKEKSFNVNHVKLGSWKGLRVGVMKTEDTQASPSVAKRYEELKAALTKEGAILKELDFSLFKYSIPVYYLIATAECSSNLSRFDGIRYGFRDEGQGKLEDLYVESRSKGFGNEVKRRILLGTFSLSSGYYDAYYGKAQKARVLIKKQYESFFKDVDFIFQPTSPTSAFKVGEKTKDPIQMYLADILTTTVNLAGVPAISCPAGLDEIGLPIGMQLTSNHFEEEKLLSYALMLNEFPETKIHLPETIK</sequence>